<dbReference type="EMBL" id="JH767134">
    <property type="protein sequence ID" value="EQC41332.1"/>
    <property type="molecule type" value="Genomic_DNA"/>
</dbReference>
<reference evidence="3 4" key="1">
    <citation type="submission" date="2012-04" db="EMBL/GenBank/DDBJ databases">
        <title>The Genome Sequence of Saprolegnia declina VS20.</title>
        <authorList>
            <consortium name="The Broad Institute Genome Sequencing Platform"/>
            <person name="Russ C."/>
            <person name="Nusbaum C."/>
            <person name="Tyler B."/>
            <person name="van West P."/>
            <person name="Dieguez-Uribeondo J."/>
            <person name="de Bruijn I."/>
            <person name="Tripathy S."/>
            <person name="Jiang R."/>
            <person name="Young S.K."/>
            <person name="Zeng Q."/>
            <person name="Gargeya S."/>
            <person name="Fitzgerald M."/>
            <person name="Haas B."/>
            <person name="Abouelleil A."/>
            <person name="Alvarado L."/>
            <person name="Arachchi H.M."/>
            <person name="Berlin A."/>
            <person name="Chapman S.B."/>
            <person name="Goldberg J."/>
            <person name="Griggs A."/>
            <person name="Gujja S."/>
            <person name="Hansen M."/>
            <person name="Howarth C."/>
            <person name="Imamovic A."/>
            <person name="Larimer J."/>
            <person name="McCowen C."/>
            <person name="Montmayeur A."/>
            <person name="Murphy C."/>
            <person name="Neiman D."/>
            <person name="Pearson M."/>
            <person name="Priest M."/>
            <person name="Roberts A."/>
            <person name="Saif S."/>
            <person name="Shea T."/>
            <person name="Sisk P."/>
            <person name="Sykes S."/>
            <person name="Wortman J."/>
            <person name="Nusbaum C."/>
            <person name="Birren B."/>
        </authorList>
    </citation>
    <scope>NUCLEOTIDE SEQUENCE [LARGE SCALE GENOMIC DNA]</scope>
    <source>
        <strain evidence="3 4">VS20</strain>
    </source>
</reference>
<dbReference type="InParanoid" id="T0SEH9"/>
<dbReference type="RefSeq" id="XP_008605046.1">
    <property type="nucleotide sequence ID" value="XM_008606824.1"/>
</dbReference>
<keyword evidence="4" id="KW-1185">Reference proteome</keyword>
<proteinExistence type="predicted"/>
<dbReference type="OrthoDB" id="71637at2759"/>
<name>T0SEH9_SAPDV</name>
<sequence>MMQVQRNDLDDLLKQGLGSPEIWHNLSEELQGVKILEHPRVQKKVLVKAIRMQTIAMRCMSGEFDRLRDRIDVVEKEARQSQKQLEKVNTKVHALEALVETQKHRVGELEGEIIMQAKRIDLLQGLDHQIKVVRDEVRVVDKAVESQKAALSLFVAKVETDVASVKLEIVATKESIVLLEEKVNEEEEEVILTTDAVMYNDRPLTHWFELYHEDNKRREDILRDTSDKFARQSKGIQDMMFEARKSLDDNTSAVEEVQRALLEKADRVKVDLIIESKYEEIIEQLQKAMSAINEDEDEFKRNCRDLQDLVQNLSASKADKKDLLEVKEQVLYDSRVRQQVENLRAFIDLKMNKEDVFSALKSKADRDEMQLLLKTLSDSMFVAVTKASAMGQEPEAAMLTKHSIHRRSGPLPSLEKERCLACNSMLAAPTYGGGFQGHAPGYEKPQKLLPKQPLPSLNYDSYLVGMDGHVYQGDVDKEPNRAPTSATKHQSNQQLPTKRAEADARPRSSHG</sequence>
<dbReference type="VEuPathDB" id="FungiDB:SDRG_01306"/>
<feature type="coiled-coil region" evidence="1">
    <location>
        <begin position="275"/>
        <end position="302"/>
    </location>
</feature>
<evidence type="ECO:0000313" key="4">
    <source>
        <dbReference type="Proteomes" id="UP000030762"/>
    </source>
</evidence>
<evidence type="ECO:0000313" key="3">
    <source>
        <dbReference type="EMBL" id="EQC41332.1"/>
    </source>
</evidence>
<accession>T0SEH9</accession>
<keyword evidence="1" id="KW-0175">Coiled coil</keyword>
<feature type="region of interest" description="Disordered" evidence="2">
    <location>
        <begin position="470"/>
        <end position="511"/>
    </location>
</feature>
<evidence type="ECO:0000256" key="2">
    <source>
        <dbReference type="SAM" id="MobiDB-lite"/>
    </source>
</evidence>
<feature type="compositionally biased region" description="Polar residues" evidence="2">
    <location>
        <begin position="482"/>
        <end position="496"/>
    </location>
</feature>
<gene>
    <name evidence="3" type="ORF">SDRG_01306</name>
</gene>
<protein>
    <submittedName>
        <fullName evidence="3">Uncharacterized protein</fullName>
    </submittedName>
</protein>
<evidence type="ECO:0000256" key="1">
    <source>
        <dbReference type="SAM" id="Coils"/>
    </source>
</evidence>
<dbReference type="eggNOG" id="ENOG502R342">
    <property type="taxonomic scope" value="Eukaryota"/>
</dbReference>
<feature type="compositionally biased region" description="Basic and acidic residues" evidence="2">
    <location>
        <begin position="498"/>
        <end position="511"/>
    </location>
</feature>
<dbReference type="AlphaFoldDB" id="T0SEH9"/>
<dbReference type="GeneID" id="19942033"/>
<dbReference type="OMA" id="FELYHED"/>
<organism evidence="3 4">
    <name type="scientific">Saprolegnia diclina (strain VS20)</name>
    <dbReference type="NCBI Taxonomy" id="1156394"/>
    <lineage>
        <taxon>Eukaryota</taxon>
        <taxon>Sar</taxon>
        <taxon>Stramenopiles</taxon>
        <taxon>Oomycota</taxon>
        <taxon>Saprolegniomycetes</taxon>
        <taxon>Saprolegniales</taxon>
        <taxon>Saprolegniaceae</taxon>
        <taxon>Saprolegnia</taxon>
    </lineage>
</organism>
<dbReference type="Proteomes" id="UP000030762">
    <property type="component" value="Unassembled WGS sequence"/>
</dbReference>
<feature type="coiled-coil region" evidence="1">
    <location>
        <begin position="57"/>
        <end position="105"/>
    </location>
</feature>